<comment type="caution">
    <text evidence="2">The sequence shown here is derived from an EMBL/GenBank/DDBJ whole genome shotgun (WGS) entry which is preliminary data.</text>
</comment>
<name>A0A5M3MTT7_CONPW</name>
<dbReference type="PANTHER" id="PTHR33606:SF3">
    <property type="entry name" value="PROTEIN YCII"/>
    <property type="match status" value="1"/>
</dbReference>
<reference evidence="3" key="1">
    <citation type="journal article" date="2012" name="Science">
        <title>The Paleozoic origin of enzymatic lignin decomposition reconstructed from 31 fungal genomes.</title>
        <authorList>
            <person name="Floudas D."/>
            <person name="Binder M."/>
            <person name="Riley R."/>
            <person name="Barry K."/>
            <person name="Blanchette R.A."/>
            <person name="Henrissat B."/>
            <person name="Martinez A.T."/>
            <person name="Otillar R."/>
            <person name="Spatafora J.W."/>
            <person name="Yadav J.S."/>
            <person name="Aerts A."/>
            <person name="Benoit I."/>
            <person name="Boyd A."/>
            <person name="Carlson A."/>
            <person name="Copeland A."/>
            <person name="Coutinho P.M."/>
            <person name="de Vries R.P."/>
            <person name="Ferreira P."/>
            <person name="Findley K."/>
            <person name="Foster B."/>
            <person name="Gaskell J."/>
            <person name="Glotzer D."/>
            <person name="Gorecki P."/>
            <person name="Heitman J."/>
            <person name="Hesse C."/>
            <person name="Hori C."/>
            <person name="Igarashi K."/>
            <person name="Jurgens J.A."/>
            <person name="Kallen N."/>
            <person name="Kersten P."/>
            <person name="Kohler A."/>
            <person name="Kuees U."/>
            <person name="Kumar T.K.A."/>
            <person name="Kuo A."/>
            <person name="LaButti K."/>
            <person name="Larrondo L.F."/>
            <person name="Lindquist E."/>
            <person name="Ling A."/>
            <person name="Lombard V."/>
            <person name="Lucas S."/>
            <person name="Lundell T."/>
            <person name="Martin R."/>
            <person name="McLaughlin D.J."/>
            <person name="Morgenstern I."/>
            <person name="Morin E."/>
            <person name="Murat C."/>
            <person name="Nagy L.G."/>
            <person name="Nolan M."/>
            <person name="Ohm R.A."/>
            <person name="Patyshakuliyeva A."/>
            <person name="Rokas A."/>
            <person name="Ruiz-Duenas F.J."/>
            <person name="Sabat G."/>
            <person name="Salamov A."/>
            <person name="Samejima M."/>
            <person name="Schmutz J."/>
            <person name="Slot J.C."/>
            <person name="St John F."/>
            <person name="Stenlid J."/>
            <person name="Sun H."/>
            <person name="Sun S."/>
            <person name="Syed K."/>
            <person name="Tsang A."/>
            <person name="Wiebenga A."/>
            <person name="Young D."/>
            <person name="Pisabarro A."/>
            <person name="Eastwood D.C."/>
            <person name="Martin F."/>
            <person name="Cullen D."/>
            <person name="Grigoriev I.V."/>
            <person name="Hibbett D.S."/>
        </authorList>
    </citation>
    <scope>NUCLEOTIDE SEQUENCE [LARGE SCALE GENOMIC DNA]</scope>
    <source>
        <strain evidence="3">RWD-64-598 SS2</strain>
    </source>
</reference>
<dbReference type="RefSeq" id="XP_007766603.1">
    <property type="nucleotide sequence ID" value="XM_007768413.1"/>
</dbReference>
<accession>A0A5M3MTT7</accession>
<feature type="domain" description="YCII-related" evidence="1">
    <location>
        <begin position="25"/>
        <end position="108"/>
    </location>
</feature>
<dbReference type="InterPro" id="IPR005545">
    <property type="entry name" value="YCII"/>
</dbReference>
<dbReference type="Pfam" id="PF03795">
    <property type="entry name" value="YCII"/>
    <property type="match status" value="1"/>
</dbReference>
<evidence type="ECO:0000259" key="1">
    <source>
        <dbReference type="Pfam" id="PF03795"/>
    </source>
</evidence>
<dbReference type="Proteomes" id="UP000053558">
    <property type="component" value="Unassembled WGS sequence"/>
</dbReference>
<dbReference type="AlphaFoldDB" id="A0A5M3MTT7"/>
<sequence length="123" mass="13709">MSSSAPSDATSATQKNIYVAWQPDYTTPGTLEKRIAVRPTHIVRATKLIEQKVIRLGGGTMSSDDSTARPLEKKDFVGSCTFYEAASIEAAWEIIHTDPFWLEGVWDKERMVVLPIHLATPFK</sequence>
<keyword evidence="3" id="KW-1185">Reference proteome</keyword>
<dbReference type="PANTHER" id="PTHR33606">
    <property type="entry name" value="PROTEIN YCII"/>
    <property type="match status" value="1"/>
</dbReference>
<dbReference type="Gene3D" id="3.30.70.1060">
    <property type="entry name" value="Dimeric alpha+beta barrel"/>
    <property type="match status" value="1"/>
</dbReference>
<evidence type="ECO:0000313" key="2">
    <source>
        <dbReference type="EMBL" id="EIW82572.1"/>
    </source>
</evidence>
<evidence type="ECO:0000313" key="3">
    <source>
        <dbReference type="Proteomes" id="UP000053558"/>
    </source>
</evidence>
<dbReference type="OMA" id="FMILECD"/>
<protein>
    <recommendedName>
        <fullName evidence="1">YCII-related domain-containing protein</fullName>
    </recommendedName>
</protein>
<dbReference type="InterPro" id="IPR051807">
    <property type="entry name" value="Sec-metab_biosynth-assoc"/>
</dbReference>
<dbReference type="GeneID" id="19201794"/>
<dbReference type="EMBL" id="JH711576">
    <property type="protein sequence ID" value="EIW82572.1"/>
    <property type="molecule type" value="Genomic_DNA"/>
</dbReference>
<proteinExistence type="predicted"/>
<organism evidence="2 3">
    <name type="scientific">Coniophora puteana (strain RWD-64-598)</name>
    <name type="common">Brown rot fungus</name>
    <dbReference type="NCBI Taxonomy" id="741705"/>
    <lineage>
        <taxon>Eukaryota</taxon>
        <taxon>Fungi</taxon>
        <taxon>Dikarya</taxon>
        <taxon>Basidiomycota</taxon>
        <taxon>Agaricomycotina</taxon>
        <taxon>Agaricomycetes</taxon>
        <taxon>Agaricomycetidae</taxon>
        <taxon>Boletales</taxon>
        <taxon>Coniophorineae</taxon>
        <taxon>Coniophoraceae</taxon>
        <taxon>Coniophora</taxon>
    </lineage>
</organism>
<dbReference type="InterPro" id="IPR011008">
    <property type="entry name" value="Dimeric_a/b-barrel"/>
</dbReference>
<gene>
    <name evidence="2" type="ORF">CONPUDRAFT_142834</name>
</gene>
<dbReference type="SUPFAM" id="SSF54909">
    <property type="entry name" value="Dimeric alpha+beta barrel"/>
    <property type="match status" value="1"/>
</dbReference>
<dbReference type="KEGG" id="cput:CONPUDRAFT_142834"/>
<dbReference type="OrthoDB" id="5519740at2759"/>